<name>A5DL93_PICGU</name>
<sequence length="444" mass="50587">MPPDIYAACAAACIAAVLVYLPVLPAVKLAAVFVAANVFSRTAMFQNWVRRAAGALDTTVAAARNERLVRNIVPGTKSEGNDSRFMQLRDAGRLEVLTAIRSLEAYAANCKRTSARRHRLFKMMSWRQQKLCTEVGYLDKLAEMDRRVGDNQKFLSAIAKHAIDHYGIKYRDFDLLRNHEDEAKNSSSNYRVIEALTHFSRDWDADAQEIEPLLNYIKSHLSQFVRENELRDTCIIVPGSGLGRIAHEIASSAPYAAVHAVEFSGLMHICNQFMYSQEGAYVTYPYVHNCSNFTSMANQFRTSKITTHKKPESLHLHQEDFRYFKPNSYKNVVVVTAFFMDTAENLIDYMDTINELTRGQNGVKNGYWINVGPLKYGTAARVELNAEEFAHLRKRMGWQDIDNRISLDENQLVGYTTDKESLWQGYYGLAMWASKRKLSEKEVE</sequence>
<dbReference type="EMBL" id="CH408159">
    <property type="protein sequence ID" value="EDK39946.2"/>
    <property type="molecule type" value="Genomic_DNA"/>
</dbReference>
<dbReference type="KEGG" id="pgu:PGUG_04044"/>
<dbReference type="AlphaFoldDB" id="A5DL93"/>
<keyword evidence="2" id="KW-1185">Reference proteome</keyword>
<evidence type="ECO:0000313" key="2">
    <source>
        <dbReference type="Proteomes" id="UP000001997"/>
    </source>
</evidence>
<dbReference type="PANTHER" id="PTHR12303">
    <property type="entry name" value="CARNOSINE N-METHYLTRANSFERASE"/>
    <property type="match status" value="1"/>
</dbReference>
<accession>A5DL93</accession>
<dbReference type="FunCoup" id="A5DL93">
    <property type="interactions" value="56"/>
</dbReference>
<dbReference type="VEuPathDB" id="FungiDB:PGUG_04044"/>
<protein>
    <submittedName>
        <fullName evidence="1">Uncharacterized protein</fullName>
    </submittedName>
</protein>
<organism evidence="1 2">
    <name type="scientific">Meyerozyma guilliermondii (strain ATCC 6260 / CBS 566 / DSM 6381 / JCM 1539 / NBRC 10279 / NRRL Y-324)</name>
    <name type="common">Yeast</name>
    <name type="synonym">Candida guilliermondii</name>
    <dbReference type="NCBI Taxonomy" id="294746"/>
    <lineage>
        <taxon>Eukaryota</taxon>
        <taxon>Fungi</taxon>
        <taxon>Dikarya</taxon>
        <taxon>Ascomycota</taxon>
        <taxon>Saccharomycotina</taxon>
        <taxon>Pichiomycetes</taxon>
        <taxon>Debaryomycetaceae</taxon>
        <taxon>Meyerozyma</taxon>
    </lineage>
</organism>
<dbReference type="GeneID" id="5125460"/>
<dbReference type="Pfam" id="PF07942">
    <property type="entry name" value="CARME"/>
    <property type="match status" value="1"/>
</dbReference>
<dbReference type="HOGENOM" id="CLU_030612_3_0_1"/>
<dbReference type="OrthoDB" id="978at2759"/>
<gene>
    <name evidence="1" type="ORF">PGUG_04044</name>
</gene>
<dbReference type="OMA" id="SMWQGYY"/>
<evidence type="ECO:0000313" key="1">
    <source>
        <dbReference type="EMBL" id="EDK39946.2"/>
    </source>
</evidence>
<dbReference type="SMART" id="SM01296">
    <property type="entry name" value="N2227"/>
    <property type="match status" value="1"/>
</dbReference>
<dbReference type="InterPro" id="IPR012901">
    <property type="entry name" value="CARME"/>
</dbReference>
<reference evidence="1 2" key="1">
    <citation type="journal article" date="2009" name="Nature">
        <title>Evolution of pathogenicity and sexual reproduction in eight Candida genomes.</title>
        <authorList>
            <person name="Butler G."/>
            <person name="Rasmussen M.D."/>
            <person name="Lin M.F."/>
            <person name="Santos M.A."/>
            <person name="Sakthikumar S."/>
            <person name="Munro C.A."/>
            <person name="Rheinbay E."/>
            <person name="Grabherr M."/>
            <person name="Forche A."/>
            <person name="Reedy J.L."/>
            <person name="Agrafioti I."/>
            <person name="Arnaud M.B."/>
            <person name="Bates S."/>
            <person name="Brown A.J."/>
            <person name="Brunke S."/>
            <person name="Costanzo M.C."/>
            <person name="Fitzpatrick D.A."/>
            <person name="de Groot P.W."/>
            <person name="Harris D."/>
            <person name="Hoyer L.L."/>
            <person name="Hube B."/>
            <person name="Klis F.M."/>
            <person name="Kodira C."/>
            <person name="Lennard N."/>
            <person name="Logue M.E."/>
            <person name="Martin R."/>
            <person name="Neiman A.M."/>
            <person name="Nikolaou E."/>
            <person name="Quail M.A."/>
            <person name="Quinn J."/>
            <person name="Santos M.C."/>
            <person name="Schmitzberger F.F."/>
            <person name="Sherlock G."/>
            <person name="Shah P."/>
            <person name="Silverstein K.A."/>
            <person name="Skrzypek M.S."/>
            <person name="Soll D."/>
            <person name="Staggs R."/>
            <person name="Stansfield I."/>
            <person name="Stumpf M.P."/>
            <person name="Sudbery P.E."/>
            <person name="Srikantha T."/>
            <person name="Zeng Q."/>
            <person name="Berman J."/>
            <person name="Berriman M."/>
            <person name="Heitman J."/>
            <person name="Gow N.A."/>
            <person name="Lorenz M.C."/>
            <person name="Birren B.W."/>
            <person name="Kellis M."/>
            <person name="Cuomo C.A."/>
        </authorList>
    </citation>
    <scope>NUCLEOTIDE SEQUENCE [LARGE SCALE GENOMIC DNA]</scope>
    <source>
        <strain evidence="2">ATCC 6260 / CBS 566 / DSM 6381 / JCM 1539 / NBRC 10279 / NRRL Y-324</strain>
    </source>
</reference>
<dbReference type="Proteomes" id="UP000001997">
    <property type="component" value="Unassembled WGS sequence"/>
</dbReference>
<dbReference type="RefSeq" id="XP_001483315.2">
    <property type="nucleotide sequence ID" value="XM_001483265.1"/>
</dbReference>
<proteinExistence type="predicted"/>
<dbReference type="InParanoid" id="A5DL93"/>
<dbReference type="eggNOG" id="KOG2798">
    <property type="taxonomic scope" value="Eukaryota"/>
</dbReference>
<dbReference type="GO" id="GO:0008757">
    <property type="term" value="F:S-adenosylmethionine-dependent methyltransferase activity"/>
    <property type="evidence" value="ECO:0007669"/>
    <property type="project" value="InterPro"/>
</dbReference>
<dbReference type="PANTHER" id="PTHR12303:SF11">
    <property type="entry name" value="AER338CP"/>
    <property type="match status" value="1"/>
</dbReference>